<dbReference type="PROSITE" id="PS50011">
    <property type="entry name" value="PROTEIN_KINASE_DOM"/>
    <property type="match status" value="1"/>
</dbReference>
<dbReference type="EMBL" id="CP119900">
    <property type="protein sequence ID" value="WFD21461.1"/>
    <property type="molecule type" value="Genomic_DNA"/>
</dbReference>
<accession>A0AAF0EBA1</accession>
<dbReference type="GO" id="GO:0004672">
    <property type="term" value="F:protein kinase activity"/>
    <property type="evidence" value="ECO:0007669"/>
    <property type="project" value="InterPro"/>
</dbReference>
<gene>
    <name evidence="2" type="ORF">MEQU1_000111</name>
</gene>
<dbReference type="Proteomes" id="UP001214415">
    <property type="component" value="Chromosome 1"/>
</dbReference>
<evidence type="ECO:0000259" key="1">
    <source>
        <dbReference type="PROSITE" id="PS50011"/>
    </source>
</evidence>
<feature type="domain" description="Protein kinase" evidence="1">
    <location>
        <begin position="1"/>
        <end position="93"/>
    </location>
</feature>
<dbReference type="InterPro" id="IPR000719">
    <property type="entry name" value="Prot_kinase_dom"/>
</dbReference>
<reference evidence="2" key="1">
    <citation type="submission" date="2023-03" db="EMBL/GenBank/DDBJ databases">
        <title>Mating type loci evolution in Malassezia.</title>
        <authorList>
            <person name="Coelho M.A."/>
        </authorList>
    </citation>
    <scope>NUCLEOTIDE SEQUENCE</scope>
    <source>
        <strain evidence="2">CBS 12830</strain>
    </source>
</reference>
<organism evidence="2 3">
    <name type="scientific">Malassezia equina</name>
    <dbReference type="NCBI Taxonomy" id="1381935"/>
    <lineage>
        <taxon>Eukaryota</taxon>
        <taxon>Fungi</taxon>
        <taxon>Dikarya</taxon>
        <taxon>Basidiomycota</taxon>
        <taxon>Ustilaginomycotina</taxon>
        <taxon>Malasseziomycetes</taxon>
        <taxon>Malasseziales</taxon>
        <taxon>Malasseziaceae</taxon>
        <taxon>Malassezia</taxon>
    </lineage>
</organism>
<name>A0AAF0EBA1_9BASI</name>
<dbReference type="PANTHER" id="PTHR24347">
    <property type="entry name" value="SERINE/THREONINE-PROTEIN KINASE"/>
    <property type="match status" value="1"/>
</dbReference>
<dbReference type="SUPFAM" id="SSF56112">
    <property type="entry name" value="Protein kinase-like (PK-like)"/>
    <property type="match status" value="1"/>
</dbReference>
<protein>
    <recommendedName>
        <fullName evidence="1">Protein kinase domain-containing protein</fullName>
    </recommendedName>
</protein>
<sequence length="93" mass="10648">MRCLHTVAHVVHNDLKLENILGFPSDDDQNNIIWKIADFGLAERVISDEATSNTPPTPCGTMEYIAPEMVRYLDTDMEIFDKKKNVHNYLQKA</sequence>
<evidence type="ECO:0000313" key="3">
    <source>
        <dbReference type="Proteomes" id="UP001214415"/>
    </source>
</evidence>
<dbReference type="InterPro" id="IPR011009">
    <property type="entry name" value="Kinase-like_dom_sf"/>
</dbReference>
<dbReference type="Pfam" id="PF00069">
    <property type="entry name" value="Pkinase"/>
    <property type="match status" value="1"/>
</dbReference>
<dbReference type="AlphaFoldDB" id="A0AAF0EBA1"/>
<proteinExistence type="predicted"/>
<keyword evidence="3" id="KW-1185">Reference proteome</keyword>
<dbReference type="GO" id="GO:0005524">
    <property type="term" value="F:ATP binding"/>
    <property type="evidence" value="ECO:0007669"/>
    <property type="project" value="InterPro"/>
</dbReference>
<evidence type="ECO:0000313" key="2">
    <source>
        <dbReference type="EMBL" id="WFD21461.1"/>
    </source>
</evidence>
<dbReference type="Gene3D" id="1.10.510.10">
    <property type="entry name" value="Transferase(Phosphotransferase) domain 1"/>
    <property type="match status" value="1"/>
</dbReference>